<reference evidence="1 2" key="1">
    <citation type="journal article" date="2016" name="Genome Announc.">
        <title>Draft Genome Sequence of the Thermotolerant Cyanobacterium Desertifilum sp. IPPAS B-1220.</title>
        <authorList>
            <person name="Mironov K.S."/>
            <person name="Sinetova M.A."/>
            <person name="Bolatkhan K."/>
            <person name="Zayadan B.K."/>
            <person name="Ustinova V.V."/>
            <person name="Kupriyanova E.V."/>
            <person name="Skrypnik A.N."/>
            <person name="Gogoleva N.E."/>
            <person name="Gogolev Y.V."/>
            <person name="Los D.A."/>
        </authorList>
    </citation>
    <scope>NUCLEOTIDE SEQUENCE [LARGE SCALE GENOMIC DNA]</scope>
    <source>
        <strain evidence="1 2">IPPAS B-1220</strain>
    </source>
</reference>
<keyword evidence="2" id="KW-1185">Reference proteome</keyword>
<sequence length="40" mass="4073">MGVGGWGRGELGVGSWGLGKRGVGSAEFEVLYLAWCVAGC</sequence>
<proteinExistence type="predicted"/>
<gene>
    <name evidence="1" type="ORF">BH720_003935</name>
</gene>
<evidence type="ECO:0000313" key="1">
    <source>
        <dbReference type="EMBL" id="XPM65026.1"/>
    </source>
</evidence>
<evidence type="ECO:0000313" key="2">
    <source>
        <dbReference type="Proteomes" id="UP000095472"/>
    </source>
</evidence>
<dbReference type="EMBL" id="CP182909">
    <property type="protein sequence ID" value="XPM65026.1"/>
    <property type="molecule type" value="Genomic_DNA"/>
</dbReference>
<organism evidence="1 2">
    <name type="scientific">Desertifilum tharense IPPAS B-1220</name>
    <dbReference type="NCBI Taxonomy" id="1781255"/>
    <lineage>
        <taxon>Bacteria</taxon>
        <taxon>Bacillati</taxon>
        <taxon>Cyanobacteriota</taxon>
        <taxon>Cyanophyceae</taxon>
        <taxon>Desertifilales</taxon>
        <taxon>Desertifilaceae</taxon>
        <taxon>Desertifilum</taxon>
    </lineage>
</organism>
<dbReference type="Proteomes" id="UP000095472">
    <property type="component" value="Chromosome"/>
</dbReference>
<name>A0ACD5GYM5_9CYAN</name>
<protein>
    <submittedName>
        <fullName evidence="1">Uncharacterized protein</fullName>
    </submittedName>
</protein>
<accession>A0ACD5GYM5</accession>